<dbReference type="Proteomes" id="UP001139462">
    <property type="component" value="Unassembled WGS sequence"/>
</dbReference>
<name>A0A9X1U6G9_9FLAO</name>
<evidence type="ECO:0000313" key="3">
    <source>
        <dbReference type="EMBL" id="MCG2431593.1"/>
    </source>
</evidence>
<dbReference type="EMBL" id="JAIRBB010000009">
    <property type="protein sequence ID" value="MCG2431593.1"/>
    <property type="molecule type" value="Genomic_DNA"/>
</dbReference>
<evidence type="ECO:0000256" key="2">
    <source>
        <dbReference type="SAM" id="SignalP"/>
    </source>
</evidence>
<proteinExistence type="predicted"/>
<protein>
    <submittedName>
        <fullName evidence="3">T9SS type A sorting domain-containing protein</fullName>
    </submittedName>
</protein>
<organism evidence="3 4">
    <name type="scientific">Aequorivita xiaoshiensis</name>
    <dbReference type="NCBI Taxonomy" id="2874476"/>
    <lineage>
        <taxon>Bacteria</taxon>
        <taxon>Pseudomonadati</taxon>
        <taxon>Bacteroidota</taxon>
        <taxon>Flavobacteriia</taxon>
        <taxon>Flavobacteriales</taxon>
        <taxon>Flavobacteriaceae</taxon>
        <taxon>Aequorivita</taxon>
    </lineage>
</organism>
<feature type="chain" id="PRO_5040999287" evidence="2">
    <location>
        <begin position="20"/>
        <end position="304"/>
    </location>
</feature>
<reference evidence="3" key="1">
    <citation type="submission" date="2021-09" db="EMBL/GenBank/DDBJ databases">
        <title>Genome of Aequorivita sp. strain F64183.</title>
        <authorList>
            <person name="Wang Y."/>
        </authorList>
    </citation>
    <scope>NUCLEOTIDE SEQUENCE</scope>
    <source>
        <strain evidence="3">F64183</strain>
    </source>
</reference>
<dbReference type="RefSeq" id="WP_237608691.1">
    <property type="nucleotide sequence ID" value="NZ_JAIRBB010000009.1"/>
</dbReference>
<dbReference type="NCBIfam" id="TIGR04183">
    <property type="entry name" value="Por_Secre_tail"/>
    <property type="match status" value="1"/>
</dbReference>
<evidence type="ECO:0000313" key="4">
    <source>
        <dbReference type="Proteomes" id="UP001139462"/>
    </source>
</evidence>
<dbReference type="AlphaFoldDB" id="A0A9X1U6G9"/>
<feature type="signal peptide" evidence="2">
    <location>
        <begin position="1"/>
        <end position="19"/>
    </location>
</feature>
<keyword evidence="4" id="KW-1185">Reference proteome</keyword>
<gene>
    <name evidence="3" type="ORF">K8344_10720</name>
</gene>
<keyword evidence="1 2" id="KW-0732">Signal</keyword>
<sequence length="304" mass="34491">MKKILLLLTLILVISSSYSQYNCSQRDGTFRYEVKLYIANVITDFDKDDLIDHIVALDNISNTDLNTLVEHITLVYKTFPSQNPHRTVTVFSTTEIYPILDSLDNSIEFQYCVLNSCPRSDGTFHYYALLTLLEVPLDFNKDDFINLIVGLDTISNEDLATLNTHITSVYKAFPTFQSPFLQRVVSIEATSELFQILDELNNSIEHHECLEEPVLDITNHEQIKNAIVYPNPISEDSVIELNMNSSKVRIELINSLGQILHQEKVLGKSIIELKNLPIANGISILKIYDLANGGIKTLKIVKQK</sequence>
<evidence type="ECO:0000256" key="1">
    <source>
        <dbReference type="ARBA" id="ARBA00022729"/>
    </source>
</evidence>
<comment type="caution">
    <text evidence="3">The sequence shown here is derived from an EMBL/GenBank/DDBJ whole genome shotgun (WGS) entry which is preliminary data.</text>
</comment>
<accession>A0A9X1U6G9</accession>
<dbReference type="InterPro" id="IPR026444">
    <property type="entry name" value="Secre_tail"/>
</dbReference>